<protein>
    <submittedName>
        <fullName evidence="1">Uncharacterized protein</fullName>
    </submittedName>
</protein>
<organism evidence="1 2">
    <name type="scientific">Streblomastix strix</name>
    <dbReference type="NCBI Taxonomy" id="222440"/>
    <lineage>
        <taxon>Eukaryota</taxon>
        <taxon>Metamonada</taxon>
        <taxon>Preaxostyla</taxon>
        <taxon>Oxymonadida</taxon>
        <taxon>Streblomastigidae</taxon>
        <taxon>Streblomastix</taxon>
    </lineage>
</organism>
<dbReference type="EMBL" id="SNRW01006152">
    <property type="protein sequence ID" value="KAA6383627.1"/>
    <property type="molecule type" value="Genomic_DNA"/>
</dbReference>
<dbReference type="InterPro" id="IPR016024">
    <property type="entry name" value="ARM-type_fold"/>
</dbReference>
<evidence type="ECO:0000313" key="1">
    <source>
        <dbReference type="EMBL" id="KAA6383627.1"/>
    </source>
</evidence>
<evidence type="ECO:0000313" key="2">
    <source>
        <dbReference type="Proteomes" id="UP000324800"/>
    </source>
</evidence>
<reference evidence="1 2" key="1">
    <citation type="submission" date="2019-03" db="EMBL/GenBank/DDBJ databases">
        <title>Single cell metagenomics reveals metabolic interactions within the superorganism composed of flagellate Streblomastix strix and complex community of Bacteroidetes bacteria on its surface.</title>
        <authorList>
            <person name="Treitli S.C."/>
            <person name="Kolisko M."/>
            <person name="Husnik F."/>
            <person name="Keeling P."/>
            <person name="Hampl V."/>
        </authorList>
    </citation>
    <scope>NUCLEOTIDE SEQUENCE [LARGE SCALE GENOMIC DNA]</scope>
    <source>
        <strain evidence="1">ST1C</strain>
    </source>
</reference>
<dbReference type="Proteomes" id="UP000324800">
    <property type="component" value="Unassembled WGS sequence"/>
</dbReference>
<name>A0A5J4VLU9_9EUKA</name>
<dbReference type="AlphaFoldDB" id="A0A5J4VLU9"/>
<dbReference type="SUPFAM" id="SSF48371">
    <property type="entry name" value="ARM repeat"/>
    <property type="match status" value="1"/>
</dbReference>
<gene>
    <name evidence="1" type="ORF">EZS28_020849</name>
</gene>
<sequence length="179" mass="20594">MKNKIFYNLERLHNLDMKQLIISFLKKGQFNQYRIYLASLLVELAGATQDTKLAVATRYEFIELSNIIRWSSEQSKEFARPLQDWVCEAVQNIIDDNPDAILLGSESGIIDELQQLLGEILELDEIKFVHANSLKLFTTYGSDEVQEKMHNMGICKSILKNIQSKNIGVGMDNMNQIFF</sequence>
<proteinExistence type="predicted"/>
<accession>A0A5J4VLU9</accession>
<comment type="caution">
    <text evidence="1">The sequence shown here is derived from an EMBL/GenBank/DDBJ whole genome shotgun (WGS) entry which is preliminary data.</text>
</comment>